<organism evidence="1 2">
    <name type="scientific">Roseobacter sinensis</name>
    <dbReference type="NCBI Taxonomy" id="2931391"/>
    <lineage>
        <taxon>Bacteria</taxon>
        <taxon>Pseudomonadati</taxon>
        <taxon>Pseudomonadota</taxon>
        <taxon>Alphaproteobacteria</taxon>
        <taxon>Rhodobacterales</taxon>
        <taxon>Roseobacteraceae</taxon>
        <taxon>Roseobacter</taxon>
    </lineage>
</organism>
<reference evidence="1 2" key="1">
    <citation type="submission" date="2022-04" db="EMBL/GenBank/DDBJ databases">
        <title>Roseobacter sp. WL0113 is a bacterium isolated from neritic sediment.</title>
        <authorList>
            <person name="Wang L."/>
            <person name="He W."/>
            <person name="Zhang D.-F."/>
        </authorList>
    </citation>
    <scope>NUCLEOTIDE SEQUENCE [LARGE SCALE GENOMIC DNA]</scope>
    <source>
        <strain evidence="1 2">WL0113</strain>
    </source>
</reference>
<protein>
    <submittedName>
        <fullName evidence="1">Uncharacterized protein</fullName>
    </submittedName>
</protein>
<sequence length="219" mass="22924">MLWLAGLVGMAGVGAAAFVGVKPDTVDEESGVPEDENIHLGSGDLLLDQIREHSTEDGLLQSGTNVDVNAAPIAPTGPGWGDAVLNEVMADIESAAEHQPEMAPFVTGTDLLDTPEAQMDDAAAPLDQLLSDWIAERVGADILDYEADNDSLMVVWDDTDPMTAEPHVDVLSDPEHPDVMYVSMNGETVAEVYGDSGLSVADLTLIPLSSAMAVGLEAA</sequence>
<evidence type="ECO:0000313" key="2">
    <source>
        <dbReference type="Proteomes" id="UP001208690"/>
    </source>
</evidence>
<dbReference type="Proteomes" id="UP001208690">
    <property type="component" value="Unassembled WGS sequence"/>
</dbReference>
<name>A0ABT3B9J2_9RHOB</name>
<comment type="caution">
    <text evidence="1">The sequence shown here is derived from an EMBL/GenBank/DDBJ whole genome shotgun (WGS) entry which is preliminary data.</text>
</comment>
<keyword evidence="2" id="KW-1185">Reference proteome</keyword>
<proteinExistence type="predicted"/>
<evidence type="ECO:0000313" key="1">
    <source>
        <dbReference type="EMBL" id="MCV3270246.1"/>
    </source>
</evidence>
<accession>A0ABT3B9J2</accession>
<dbReference type="RefSeq" id="WP_263842564.1">
    <property type="nucleotide sequence ID" value="NZ_JALIEB010000001.1"/>
</dbReference>
<dbReference type="EMBL" id="JALIEB010000001">
    <property type="protein sequence ID" value="MCV3270246.1"/>
    <property type="molecule type" value="Genomic_DNA"/>
</dbReference>
<gene>
    <name evidence="1" type="ORF">MUB52_02290</name>
</gene>